<accession>A0AAU9CU43</accession>
<dbReference type="Proteomes" id="UP001348817">
    <property type="component" value="Plasmid pFA1"/>
</dbReference>
<keyword evidence="1" id="KW-0614">Plasmid</keyword>
<dbReference type="EMBL" id="AP025315">
    <property type="protein sequence ID" value="BDD11502.1"/>
    <property type="molecule type" value="Genomic_DNA"/>
</dbReference>
<organism evidence="1 2">
    <name type="scientific">Fulvitalea axinellae</name>
    <dbReference type="NCBI Taxonomy" id="1182444"/>
    <lineage>
        <taxon>Bacteria</taxon>
        <taxon>Pseudomonadati</taxon>
        <taxon>Bacteroidota</taxon>
        <taxon>Cytophagia</taxon>
        <taxon>Cytophagales</taxon>
        <taxon>Persicobacteraceae</taxon>
        <taxon>Fulvitalea</taxon>
    </lineage>
</organism>
<protein>
    <submittedName>
        <fullName evidence="1">Uncharacterized protein</fullName>
    </submittedName>
</protein>
<name>A0AAU9CU43_9BACT</name>
<dbReference type="KEGG" id="fax:FUAX_39340"/>
<evidence type="ECO:0000313" key="1">
    <source>
        <dbReference type="EMBL" id="BDD11502.1"/>
    </source>
</evidence>
<dbReference type="RefSeq" id="WP_338394992.1">
    <property type="nucleotide sequence ID" value="NZ_AP025315.1"/>
</dbReference>
<sequence>MVITSFAFVPSASAHTINNSEFENLWWGIARNTEEVTIISDNEDSFVVVIAYSPSPTEKWGFMEIYPAEDNDIGDTFLLDYSPEPWVTGVVSADGLSAEITIYSATGGYGYNIVGEDSFTDITFTANFW</sequence>
<evidence type="ECO:0000313" key="2">
    <source>
        <dbReference type="Proteomes" id="UP001348817"/>
    </source>
</evidence>
<keyword evidence="2" id="KW-1185">Reference proteome</keyword>
<gene>
    <name evidence="1" type="ORF">FUAX_39340</name>
</gene>
<proteinExistence type="predicted"/>
<dbReference type="AlphaFoldDB" id="A0AAU9CU43"/>
<reference evidence="1 2" key="1">
    <citation type="submission" date="2021-12" db="EMBL/GenBank/DDBJ databases">
        <title>Genome sequencing of bacteria with rrn-lacking chromosome and rrn-plasmid.</title>
        <authorList>
            <person name="Anda M."/>
            <person name="Iwasaki W."/>
        </authorList>
    </citation>
    <scope>NUCLEOTIDE SEQUENCE [LARGE SCALE GENOMIC DNA]</scope>
    <source>
        <strain evidence="1 2">DSM 100852</strain>
        <plasmid evidence="1 2">pFA1</plasmid>
    </source>
</reference>
<geneLocation type="plasmid" evidence="1 2">
    <name>pFA1</name>
</geneLocation>